<dbReference type="Gene3D" id="3.40.718.10">
    <property type="entry name" value="Isopropylmalate Dehydrogenase"/>
    <property type="match status" value="1"/>
</dbReference>
<dbReference type="Proteomes" id="UP000199652">
    <property type="component" value="Unassembled WGS sequence"/>
</dbReference>
<protein>
    <submittedName>
        <fullName evidence="7">4-hydroxythreonine-4-phosphate dehydrogenase</fullName>
    </submittedName>
</protein>
<dbReference type="NCBIfam" id="TIGR00557">
    <property type="entry name" value="pdxA"/>
    <property type="match status" value="1"/>
</dbReference>
<keyword evidence="6" id="KW-0520">NAD</keyword>
<dbReference type="AlphaFoldDB" id="A0A1H3I9V5"/>
<dbReference type="NCBIfam" id="NF002992">
    <property type="entry name" value="PRK03743.1"/>
    <property type="match status" value="1"/>
</dbReference>
<keyword evidence="4" id="KW-0479">Metal-binding</keyword>
<reference evidence="8" key="1">
    <citation type="submission" date="2016-10" db="EMBL/GenBank/DDBJ databases">
        <authorList>
            <person name="Varghese N."/>
            <person name="Submissions S."/>
        </authorList>
    </citation>
    <scope>NUCLEOTIDE SEQUENCE [LARGE SCALE GENOMIC DNA]</scope>
    <source>
        <strain evidence="8">VPI 5359</strain>
    </source>
</reference>
<evidence type="ECO:0000256" key="1">
    <source>
        <dbReference type="ARBA" id="ARBA00001968"/>
    </source>
</evidence>
<dbReference type="Pfam" id="PF04166">
    <property type="entry name" value="PdxA"/>
    <property type="match status" value="1"/>
</dbReference>
<dbReference type="GO" id="GO:0046872">
    <property type="term" value="F:metal ion binding"/>
    <property type="evidence" value="ECO:0007669"/>
    <property type="project" value="UniProtKB-KW"/>
</dbReference>
<evidence type="ECO:0000256" key="6">
    <source>
        <dbReference type="ARBA" id="ARBA00023027"/>
    </source>
</evidence>
<dbReference type="SUPFAM" id="SSF53659">
    <property type="entry name" value="Isocitrate/Isopropylmalate dehydrogenase-like"/>
    <property type="match status" value="1"/>
</dbReference>
<evidence type="ECO:0000256" key="3">
    <source>
        <dbReference type="ARBA" id="ARBA00011738"/>
    </source>
</evidence>
<dbReference type="EMBL" id="FNOU01000021">
    <property type="protein sequence ID" value="SDY23684.1"/>
    <property type="molecule type" value="Genomic_DNA"/>
</dbReference>
<organism evidence="7 8">
    <name type="scientific">Eubacterium barkeri</name>
    <name type="common">Clostridium barkeri</name>
    <dbReference type="NCBI Taxonomy" id="1528"/>
    <lineage>
        <taxon>Bacteria</taxon>
        <taxon>Bacillati</taxon>
        <taxon>Bacillota</taxon>
        <taxon>Clostridia</taxon>
        <taxon>Eubacteriales</taxon>
        <taxon>Eubacteriaceae</taxon>
        <taxon>Eubacterium</taxon>
    </lineage>
</organism>
<sequence length="340" mass="36243">MKPIIVIPMGDAAGIGPEITVKALADPMIQKIARCVVVGDREVLEDALRFSNVDLRIKCIETPDTGDYKPGILNLMDLKNIDMSTLKIGEIQAMTGGAAYEYIIRATALCLQGKADVLTTTAINKESLKLAKVPYIGHTEIVGALTGTHNPLTMFQVRNLRVFFLTRHVSLRRACDLVTKDALATFIDACVEALGVLGVDAPKLAVAGLNPHSGEHGLFGTEEVDQVIPAVEAARAKGIDIVGPIGADSVFYQGLKGQYDAVLSLYHDQGHIATKMVDFERTISITCGMPILRTSVDHGTALDIAGKGIASPVSLIEAIRLAVVYAPKFKGGGNVNNTTI</sequence>
<evidence type="ECO:0000256" key="2">
    <source>
        <dbReference type="ARBA" id="ARBA00009464"/>
    </source>
</evidence>
<gene>
    <name evidence="7" type="ORF">SAMN04488579_12146</name>
</gene>
<proteinExistence type="inferred from homology"/>
<dbReference type="InterPro" id="IPR005255">
    <property type="entry name" value="PdxA_fam"/>
</dbReference>
<evidence type="ECO:0000313" key="7">
    <source>
        <dbReference type="EMBL" id="SDY23684.1"/>
    </source>
</evidence>
<comment type="subunit">
    <text evidence="3">Homodimer.</text>
</comment>
<comment type="cofactor">
    <cofactor evidence="1">
        <name>a divalent metal cation</name>
        <dbReference type="ChEBI" id="CHEBI:60240"/>
    </cofactor>
</comment>
<comment type="similarity">
    <text evidence="2">Belongs to the PdxA family. PdxA2 subfamily.</text>
</comment>
<evidence type="ECO:0000313" key="8">
    <source>
        <dbReference type="Proteomes" id="UP000199652"/>
    </source>
</evidence>
<dbReference type="GO" id="GO:0016491">
    <property type="term" value="F:oxidoreductase activity"/>
    <property type="evidence" value="ECO:0007669"/>
    <property type="project" value="UniProtKB-KW"/>
</dbReference>
<keyword evidence="8" id="KW-1185">Reference proteome</keyword>
<evidence type="ECO:0000256" key="4">
    <source>
        <dbReference type="ARBA" id="ARBA00022723"/>
    </source>
</evidence>
<dbReference type="STRING" id="1528.SAMN04488579_12146"/>
<accession>A0A1H3I9V5</accession>
<dbReference type="RefSeq" id="WP_090246521.1">
    <property type="nucleotide sequence ID" value="NZ_FNOU01000021.1"/>
</dbReference>
<keyword evidence="5" id="KW-0560">Oxidoreductase</keyword>
<name>A0A1H3I9V5_EUBBA</name>
<dbReference type="GO" id="GO:0051287">
    <property type="term" value="F:NAD binding"/>
    <property type="evidence" value="ECO:0007669"/>
    <property type="project" value="InterPro"/>
</dbReference>
<evidence type="ECO:0000256" key="5">
    <source>
        <dbReference type="ARBA" id="ARBA00023002"/>
    </source>
</evidence>
<dbReference type="OrthoDB" id="9801783at2"/>
<dbReference type="PANTHER" id="PTHR30004">
    <property type="entry name" value="4-HYDROXYTHREONINE-4-PHOSPHATE DEHYDROGENASE"/>
    <property type="match status" value="1"/>
</dbReference>
<dbReference type="PANTHER" id="PTHR30004:SF6">
    <property type="entry name" value="D-THREONATE 4-PHOSPHATE DEHYDROGENASE"/>
    <property type="match status" value="1"/>
</dbReference>